<name>A0AAI8YEQ8_9PEZI</name>
<dbReference type="AlphaFoldDB" id="A0AAI8YEQ8"/>
<dbReference type="Gene3D" id="3.90.1300.10">
    <property type="entry name" value="Amidase signature (AS) domain"/>
    <property type="match status" value="1"/>
</dbReference>
<evidence type="ECO:0000259" key="2">
    <source>
        <dbReference type="Pfam" id="PF01425"/>
    </source>
</evidence>
<accession>A0AAI8YEQ8</accession>
<reference evidence="3" key="1">
    <citation type="submission" date="2023-10" db="EMBL/GenBank/DDBJ databases">
        <authorList>
            <person name="Hackl T."/>
        </authorList>
    </citation>
    <scope>NUCLEOTIDE SEQUENCE</scope>
</reference>
<dbReference type="EMBL" id="CAUWAG010000006">
    <property type="protein sequence ID" value="CAJ2504573.1"/>
    <property type="molecule type" value="Genomic_DNA"/>
</dbReference>
<sequence>MVRPASFTLSAGLLLSSGSAASAVSMPFDAREATVETVHHALYSGLTSCRDVVSSFVARIKAYNNRTNAIITLNPHALDTADSMDASLAAGNATGSLFCIPVLLKDNYDTADMPTTGGSLSLNASQPTEDAPSVAALKDAGAIMLGKSNLHELALEGISVSSLGGQTINPYNAARTPGGSSGGTGAAVAASFCVFGTGTNTVNSLRSPASANSLFSIRPTRGLITRTGIIPISLIQDVIGAIARSVKDVAVALTVMCKSGYDPADNATALVPMKNRHIDYAASLAPAPLGSLRLGVLNGFFNRTTGASSSPEVAPVNAAMDAWTGRLEAAGATIVPIDEAIYNATVIQAAYDVQRFEYRELMDAYLRRPSLGGAHPDTLNELYSLKAGNGSAGEFLVIPAEYEYVNTALVSSTGNATYHDRRFGIANLTLALQNTFAANNLDAVIYPEQKNLVAKIGSPSQSGRNGILAALTGSPVVTVPIGFSNATEGAPIGVPVGMEILGRPFEESNLLAIGYAMERLGKVRRTPVWAREEPEVRAYSEMPVVTPDSGNVPSAYPLGTL</sequence>
<evidence type="ECO:0000256" key="1">
    <source>
        <dbReference type="SAM" id="SignalP"/>
    </source>
</evidence>
<dbReference type="PANTHER" id="PTHR42678:SF5">
    <property type="entry name" value="GLUTAMYL-TRNA(GLN) AMIDOTRANSFERASE SUBUNIT A"/>
    <property type="match status" value="1"/>
</dbReference>
<proteinExistence type="predicted"/>
<feature type="domain" description="Amidase" evidence="2">
    <location>
        <begin position="51"/>
        <end position="511"/>
    </location>
</feature>
<keyword evidence="4" id="KW-1185">Reference proteome</keyword>
<protein>
    <submittedName>
        <fullName evidence="3">Uu.00g119670.m01.CDS01</fullName>
    </submittedName>
</protein>
<feature type="signal peptide" evidence="1">
    <location>
        <begin position="1"/>
        <end position="23"/>
    </location>
</feature>
<comment type="caution">
    <text evidence="3">The sequence shown here is derived from an EMBL/GenBank/DDBJ whole genome shotgun (WGS) entry which is preliminary data.</text>
</comment>
<dbReference type="SUPFAM" id="SSF75304">
    <property type="entry name" value="Amidase signature (AS) enzymes"/>
    <property type="match status" value="1"/>
</dbReference>
<evidence type="ECO:0000313" key="3">
    <source>
        <dbReference type="EMBL" id="CAJ2504573.1"/>
    </source>
</evidence>
<dbReference type="Pfam" id="PF01425">
    <property type="entry name" value="Amidase"/>
    <property type="match status" value="1"/>
</dbReference>
<keyword evidence="1" id="KW-0732">Signal</keyword>
<dbReference type="PANTHER" id="PTHR42678">
    <property type="entry name" value="AMIDASE"/>
    <property type="match status" value="1"/>
</dbReference>
<evidence type="ECO:0000313" key="4">
    <source>
        <dbReference type="Proteomes" id="UP001295740"/>
    </source>
</evidence>
<feature type="chain" id="PRO_5042562068" evidence="1">
    <location>
        <begin position="24"/>
        <end position="561"/>
    </location>
</feature>
<dbReference type="Proteomes" id="UP001295740">
    <property type="component" value="Unassembled WGS sequence"/>
</dbReference>
<dbReference type="InterPro" id="IPR023631">
    <property type="entry name" value="Amidase_dom"/>
</dbReference>
<gene>
    <name evidence="3" type="ORF">KHLLAP_LOCUS5041</name>
</gene>
<dbReference type="InterPro" id="IPR036928">
    <property type="entry name" value="AS_sf"/>
</dbReference>
<organism evidence="3 4">
    <name type="scientific">Anthostomella pinea</name>
    <dbReference type="NCBI Taxonomy" id="933095"/>
    <lineage>
        <taxon>Eukaryota</taxon>
        <taxon>Fungi</taxon>
        <taxon>Dikarya</taxon>
        <taxon>Ascomycota</taxon>
        <taxon>Pezizomycotina</taxon>
        <taxon>Sordariomycetes</taxon>
        <taxon>Xylariomycetidae</taxon>
        <taxon>Xylariales</taxon>
        <taxon>Xylariaceae</taxon>
        <taxon>Anthostomella</taxon>
    </lineage>
</organism>